<dbReference type="AlphaFoldDB" id="W2CWU6"/>
<reference evidence="1 2" key="1">
    <citation type="submission" date="2013-11" db="EMBL/GenBank/DDBJ databases">
        <title>Single cell genomics of uncultured Tannerella BU063 (oral taxon 286).</title>
        <authorList>
            <person name="Beall C.J."/>
            <person name="Campbell A.G."/>
            <person name="Griffen A.L."/>
            <person name="Podar M."/>
            <person name="Leys E.J."/>
        </authorList>
    </citation>
    <scope>NUCLEOTIDE SEQUENCE [LARGE SCALE GENOMIC DNA]</scope>
    <source>
        <strain evidence="1">Cell 6/7/9</strain>
    </source>
</reference>
<accession>W2CWU6</accession>
<dbReference type="EMBL" id="AYYD01000317">
    <property type="protein sequence ID" value="ETK11001.1"/>
    <property type="molecule type" value="Genomic_DNA"/>
</dbReference>
<evidence type="ECO:0000313" key="2">
    <source>
        <dbReference type="Proteomes" id="UP000018874"/>
    </source>
</evidence>
<keyword evidence="2" id="KW-1185">Reference proteome</keyword>
<gene>
    <name evidence="1" type="ORF">T231_01505</name>
</gene>
<protein>
    <submittedName>
        <fullName evidence="1">Uncharacterized protein</fullName>
    </submittedName>
</protein>
<sequence length="216" mass="25057">MHYAEVRIHDSPDGIKTRTFSDSIILTAPEKVEIGLLINYTAAIVAWFSYEGLFLRGGISAGRLLENDADGFLASEGLVNAYKMETEATYPMIVIDTTLVSKIDKKYIVKFGEEHSGCKYILNYARYVINEFAKNENDVVSELKDISKMIIKPGRDTNNSTNPTNEDERVRRKYKWILSYYLWFIEMCNKDNASFDMDKFLQFNRERDDRFIFMSI</sequence>
<dbReference type="Proteomes" id="UP000018874">
    <property type="component" value="Unassembled WGS sequence"/>
</dbReference>
<organism evidence="1 2">
    <name type="scientific">Tannerella sp. oral taxon BU063 isolate Cell 6/7/9</name>
    <dbReference type="NCBI Taxonomy" id="1411021"/>
    <lineage>
        <taxon>Bacteria</taxon>
        <taxon>Pseudomonadati</taxon>
        <taxon>Bacteroidota</taxon>
        <taxon>Bacteroidia</taxon>
        <taxon>Bacteroidales</taxon>
        <taxon>Tannerellaceae</taxon>
        <taxon>Tannerella</taxon>
    </lineage>
</organism>
<comment type="caution">
    <text evidence="1">The sequence shown here is derived from an EMBL/GenBank/DDBJ whole genome shotgun (WGS) entry which is preliminary data.</text>
</comment>
<evidence type="ECO:0000313" key="1">
    <source>
        <dbReference type="EMBL" id="ETK11001.1"/>
    </source>
</evidence>
<name>W2CWU6_9BACT</name>
<proteinExistence type="predicted"/>